<dbReference type="PANTHER" id="PTHR35114">
    <property type="entry name" value="CYTOCHROME OXIDASE COMPLEX ASSEMBLY PROTEIN"/>
    <property type="match status" value="1"/>
</dbReference>
<protein>
    <submittedName>
        <fullName evidence="1">Uncharacterized protein</fullName>
    </submittedName>
</protein>
<reference evidence="1 2" key="1">
    <citation type="submission" date="2018-07" db="EMBL/GenBank/DDBJ databases">
        <title>The complete nuclear genome of the prasinophyte Chloropicon primus (CCMP1205).</title>
        <authorList>
            <person name="Pombert J.-F."/>
            <person name="Otis C."/>
            <person name="Turmel M."/>
            <person name="Lemieux C."/>
        </authorList>
    </citation>
    <scope>NUCLEOTIDE SEQUENCE [LARGE SCALE GENOMIC DNA]</scope>
    <source>
        <strain evidence="1 2">CCMP1205</strain>
    </source>
</reference>
<evidence type="ECO:0000313" key="2">
    <source>
        <dbReference type="Proteomes" id="UP000316726"/>
    </source>
</evidence>
<keyword evidence="2" id="KW-1185">Reference proteome</keyword>
<accession>A0A5B8MCH5</accession>
<evidence type="ECO:0000313" key="1">
    <source>
        <dbReference type="EMBL" id="QDZ18187.1"/>
    </source>
</evidence>
<name>A0A5B8MCH5_9CHLO</name>
<dbReference type="PANTHER" id="PTHR35114:SF1">
    <property type="entry name" value="CYTOCHROME OXIDASE COMPLEX ASSEMBLY PROTEIN"/>
    <property type="match status" value="1"/>
</dbReference>
<dbReference type="Proteomes" id="UP000316726">
    <property type="component" value="Chromosome 1"/>
</dbReference>
<gene>
    <name evidence="1" type="ORF">A3770_01p07050</name>
</gene>
<proteinExistence type="predicted"/>
<dbReference type="AlphaFoldDB" id="A0A5B8MCH5"/>
<sequence length="168" mass="18287">MVRLWPSAKFFQLGAGIATCYFLVDATEELSLFLTCRDTVTRAANANAALKEEIGDVITPGQYWDSSLRTTHHGNVVHSTIPVRGGKGSSDVVLKLVKSSSTSSAQQGGKWLSGIFGDRDYYCPGENLIYNHLGRGEWKVLVHYAVIGGAGSLPKHFNLEERDGKQGD</sequence>
<organism evidence="1 2">
    <name type="scientific">Chloropicon primus</name>
    <dbReference type="NCBI Taxonomy" id="1764295"/>
    <lineage>
        <taxon>Eukaryota</taxon>
        <taxon>Viridiplantae</taxon>
        <taxon>Chlorophyta</taxon>
        <taxon>Chloropicophyceae</taxon>
        <taxon>Chloropicales</taxon>
        <taxon>Chloropicaceae</taxon>
        <taxon>Chloropicon</taxon>
    </lineage>
</organism>
<dbReference type="EMBL" id="CP031034">
    <property type="protein sequence ID" value="QDZ18187.1"/>
    <property type="molecule type" value="Genomic_DNA"/>
</dbReference>